<gene>
    <name evidence="1" type="ORF">TELCIR_21482</name>
</gene>
<reference evidence="1 2" key="1">
    <citation type="submission" date="2015-09" db="EMBL/GenBank/DDBJ databases">
        <title>Draft genome of the parasitic nematode Teladorsagia circumcincta isolate WARC Sus (inbred).</title>
        <authorList>
            <person name="Mitreva M."/>
        </authorList>
    </citation>
    <scope>NUCLEOTIDE SEQUENCE [LARGE SCALE GENOMIC DNA]</scope>
    <source>
        <strain evidence="1 2">S</strain>
    </source>
</reference>
<dbReference type="Gene3D" id="3.40.605.10">
    <property type="entry name" value="Aldehyde Dehydrogenase, Chain A, domain 1"/>
    <property type="match status" value="1"/>
</dbReference>
<dbReference type="SUPFAM" id="SSF53720">
    <property type="entry name" value="ALDH-like"/>
    <property type="match status" value="1"/>
</dbReference>
<dbReference type="Proteomes" id="UP000230423">
    <property type="component" value="Unassembled WGS sequence"/>
</dbReference>
<evidence type="ECO:0008006" key="3">
    <source>
        <dbReference type="Google" id="ProtNLM"/>
    </source>
</evidence>
<evidence type="ECO:0000313" key="2">
    <source>
        <dbReference type="Proteomes" id="UP000230423"/>
    </source>
</evidence>
<sequence length="79" mass="8708">MLRAAVARAVQLISTTSGPQPLRNIEPKFTKLFINNEWHDSSSDSTIGSFNPANGKLIAEVEEADWKDVDKAVQVNHCV</sequence>
<protein>
    <recommendedName>
        <fullName evidence="3">Aldehyde dehydrogenase domain-containing protein</fullName>
    </recommendedName>
</protein>
<name>A0A2G9TGP8_TELCI</name>
<dbReference type="AlphaFoldDB" id="A0A2G9TGP8"/>
<keyword evidence="2" id="KW-1185">Reference proteome</keyword>
<organism evidence="1 2">
    <name type="scientific">Teladorsagia circumcincta</name>
    <name type="common">Brown stomach worm</name>
    <name type="synonym">Ostertagia circumcincta</name>
    <dbReference type="NCBI Taxonomy" id="45464"/>
    <lineage>
        <taxon>Eukaryota</taxon>
        <taxon>Metazoa</taxon>
        <taxon>Ecdysozoa</taxon>
        <taxon>Nematoda</taxon>
        <taxon>Chromadorea</taxon>
        <taxon>Rhabditida</taxon>
        <taxon>Rhabditina</taxon>
        <taxon>Rhabditomorpha</taxon>
        <taxon>Strongyloidea</taxon>
        <taxon>Trichostrongylidae</taxon>
        <taxon>Teladorsagia</taxon>
    </lineage>
</organism>
<dbReference type="InterPro" id="IPR016161">
    <property type="entry name" value="Ald_DH/histidinol_DH"/>
</dbReference>
<proteinExistence type="predicted"/>
<dbReference type="EMBL" id="KZ367573">
    <property type="protein sequence ID" value="PIO57115.1"/>
    <property type="molecule type" value="Genomic_DNA"/>
</dbReference>
<evidence type="ECO:0000313" key="1">
    <source>
        <dbReference type="EMBL" id="PIO57115.1"/>
    </source>
</evidence>
<dbReference type="OrthoDB" id="5802435at2759"/>
<dbReference type="InterPro" id="IPR016162">
    <property type="entry name" value="Ald_DH_N"/>
</dbReference>
<accession>A0A2G9TGP8</accession>
<dbReference type="GO" id="GO:0016491">
    <property type="term" value="F:oxidoreductase activity"/>
    <property type="evidence" value="ECO:0007669"/>
    <property type="project" value="InterPro"/>
</dbReference>